<name>A0A8S4SJR1_9NEOP</name>
<dbReference type="EMBL" id="CAKXAJ010026325">
    <property type="protein sequence ID" value="CAH2266904.1"/>
    <property type="molecule type" value="Genomic_DNA"/>
</dbReference>
<protein>
    <submittedName>
        <fullName evidence="2">Jg19908 protein</fullName>
    </submittedName>
</protein>
<organism evidence="2 3">
    <name type="scientific">Pararge aegeria aegeria</name>
    <dbReference type="NCBI Taxonomy" id="348720"/>
    <lineage>
        <taxon>Eukaryota</taxon>
        <taxon>Metazoa</taxon>
        <taxon>Ecdysozoa</taxon>
        <taxon>Arthropoda</taxon>
        <taxon>Hexapoda</taxon>
        <taxon>Insecta</taxon>
        <taxon>Pterygota</taxon>
        <taxon>Neoptera</taxon>
        <taxon>Endopterygota</taxon>
        <taxon>Lepidoptera</taxon>
        <taxon>Glossata</taxon>
        <taxon>Ditrysia</taxon>
        <taxon>Papilionoidea</taxon>
        <taxon>Nymphalidae</taxon>
        <taxon>Satyrinae</taxon>
        <taxon>Satyrini</taxon>
        <taxon>Parargina</taxon>
        <taxon>Pararge</taxon>
    </lineage>
</organism>
<reference evidence="2" key="1">
    <citation type="submission" date="2022-03" db="EMBL/GenBank/DDBJ databases">
        <authorList>
            <person name="Lindestad O."/>
        </authorList>
    </citation>
    <scope>NUCLEOTIDE SEQUENCE</scope>
</reference>
<evidence type="ECO:0000256" key="1">
    <source>
        <dbReference type="SAM" id="SignalP"/>
    </source>
</evidence>
<evidence type="ECO:0000313" key="3">
    <source>
        <dbReference type="Proteomes" id="UP000838756"/>
    </source>
</evidence>
<proteinExistence type="predicted"/>
<feature type="signal peptide" evidence="1">
    <location>
        <begin position="1"/>
        <end position="17"/>
    </location>
</feature>
<dbReference type="AlphaFoldDB" id="A0A8S4SJR1"/>
<gene>
    <name evidence="2" type="primary">jg19908</name>
    <name evidence="2" type="ORF">PAEG_LOCUS25505</name>
</gene>
<keyword evidence="1" id="KW-0732">Signal</keyword>
<dbReference type="OrthoDB" id="7108903at2759"/>
<dbReference type="Proteomes" id="UP000838756">
    <property type="component" value="Unassembled WGS sequence"/>
</dbReference>
<accession>A0A8S4SJR1</accession>
<feature type="chain" id="PRO_5035843273" evidence="1">
    <location>
        <begin position="18"/>
        <end position="94"/>
    </location>
</feature>
<keyword evidence="3" id="KW-1185">Reference proteome</keyword>
<comment type="caution">
    <text evidence="2">The sequence shown here is derived from an EMBL/GenBank/DDBJ whole genome shotgun (WGS) entry which is preliminary data.</text>
</comment>
<sequence>MFVKVALTFLAIAAVVAQYEFSMSGSRNLPNYIKKSLREKNHYKAVPRERKRTLSNLTLQEVFDKIKDITRALNLHAKRNGYFVDYKFRMLGTT</sequence>
<evidence type="ECO:0000313" key="2">
    <source>
        <dbReference type="EMBL" id="CAH2266904.1"/>
    </source>
</evidence>